<evidence type="ECO:0000256" key="1">
    <source>
        <dbReference type="SAM" id="Phobius"/>
    </source>
</evidence>
<dbReference type="Proteomes" id="UP000198666">
    <property type="component" value="Unassembled WGS sequence"/>
</dbReference>
<dbReference type="PANTHER" id="PTHR46825">
    <property type="entry name" value="D-ALANYL-D-ALANINE-CARBOXYPEPTIDASE/ENDOPEPTIDASE AMPH"/>
    <property type="match status" value="1"/>
</dbReference>
<feature type="transmembrane region" description="Helical" evidence="1">
    <location>
        <begin position="442"/>
        <end position="465"/>
    </location>
</feature>
<name>A0A1G6QP77_9BACI</name>
<keyword evidence="1" id="KW-0472">Membrane</keyword>
<evidence type="ECO:0000313" key="3">
    <source>
        <dbReference type="EMBL" id="SDC94051.1"/>
    </source>
</evidence>
<feature type="transmembrane region" description="Helical" evidence="1">
    <location>
        <begin position="407"/>
        <end position="427"/>
    </location>
</feature>
<sequence length="470" mass="52766">MKLTCLGVILIVCFILYPYTVRAETSKELTDYLERYLEQEKIPGASISIVSKGETVYTYNWGVTGEDEQRVTSQTPFTIGSISKSFTGLAIAKLIDEGQLSLDHHISDFLPSLHLHGAENHITIRHLLTHTSGISSYDGLKISDIGNAEQIELKKIAQRLSGISLTQEPGSVHQYSAANYLILGAIIEEVTKQKFADYMQQHIFSPLGMTHTAADEDAANRTGYRSGYQSWFGYPVKSKVAYDNSGTPYSTITSSAEDMTQFILLLLGRHNEDVSASILNRYTEKLYERKSDVYYGFGLRHTKLHSGQDIIWHSGSTPDAHAELFYIPEEDWGAIILTNKNHIFEETSLPLLKQGIIDIMHDHKPGNIPSYYPTSQLILCLLLTALFLWTTFLIIKRRKIKRKKRLLIIGTLSVVLGGIIIPILIYLTQSPWRSISAFAPDIAFLTLSLAVLMVCSGIICFLTYFRKTTN</sequence>
<reference evidence="4" key="1">
    <citation type="submission" date="2016-10" db="EMBL/GenBank/DDBJ databases">
        <authorList>
            <person name="Varghese N."/>
            <person name="Submissions S."/>
        </authorList>
    </citation>
    <scope>NUCLEOTIDE SEQUENCE [LARGE SCALE GENOMIC DNA]</scope>
    <source>
        <strain evidence="4">DSM 21620</strain>
    </source>
</reference>
<dbReference type="RefSeq" id="WP_093727246.1">
    <property type="nucleotide sequence ID" value="NZ_FMZB01000005.1"/>
</dbReference>
<accession>A0A1G6QP77</accession>
<dbReference type="AlphaFoldDB" id="A0A1G6QP77"/>
<dbReference type="InterPro" id="IPR001466">
    <property type="entry name" value="Beta-lactam-related"/>
</dbReference>
<evidence type="ECO:0000313" key="4">
    <source>
        <dbReference type="Proteomes" id="UP000198666"/>
    </source>
</evidence>
<evidence type="ECO:0000259" key="2">
    <source>
        <dbReference type="Pfam" id="PF00144"/>
    </source>
</evidence>
<dbReference type="EMBL" id="FMZB01000005">
    <property type="protein sequence ID" value="SDC94051.1"/>
    <property type="molecule type" value="Genomic_DNA"/>
</dbReference>
<dbReference type="InterPro" id="IPR050491">
    <property type="entry name" value="AmpC-like"/>
</dbReference>
<keyword evidence="4" id="KW-1185">Reference proteome</keyword>
<dbReference type="Pfam" id="PF00144">
    <property type="entry name" value="Beta-lactamase"/>
    <property type="match status" value="1"/>
</dbReference>
<organism evidence="3 4">
    <name type="scientific">Terribacillus halophilus</name>
    <dbReference type="NCBI Taxonomy" id="361279"/>
    <lineage>
        <taxon>Bacteria</taxon>
        <taxon>Bacillati</taxon>
        <taxon>Bacillota</taxon>
        <taxon>Bacilli</taxon>
        <taxon>Bacillales</taxon>
        <taxon>Bacillaceae</taxon>
        <taxon>Terribacillus</taxon>
    </lineage>
</organism>
<keyword evidence="1" id="KW-1133">Transmembrane helix</keyword>
<gene>
    <name evidence="3" type="ORF">SAMN05421663_105162</name>
</gene>
<dbReference type="InterPro" id="IPR012338">
    <property type="entry name" value="Beta-lactam/transpept-like"/>
</dbReference>
<proteinExistence type="predicted"/>
<feature type="transmembrane region" description="Helical" evidence="1">
    <location>
        <begin position="376"/>
        <end position="395"/>
    </location>
</feature>
<dbReference type="SUPFAM" id="SSF56601">
    <property type="entry name" value="beta-lactamase/transpeptidase-like"/>
    <property type="match status" value="1"/>
</dbReference>
<feature type="domain" description="Beta-lactamase-related" evidence="2">
    <location>
        <begin position="31"/>
        <end position="342"/>
    </location>
</feature>
<keyword evidence="1" id="KW-0812">Transmembrane</keyword>
<dbReference type="STRING" id="361279.SAMN05421663_105162"/>
<dbReference type="PANTHER" id="PTHR46825:SF9">
    <property type="entry name" value="BETA-LACTAMASE-RELATED DOMAIN-CONTAINING PROTEIN"/>
    <property type="match status" value="1"/>
</dbReference>
<dbReference type="Gene3D" id="3.40.710.10">
    <property type="entry name" value="DD-peptidase/beta-lactamase superfamily"/>
    <property type="match status" value="1"/>
</dbReference>
<protein>
    <submittedName>
        <fullName evidence="3">CubicO group peptidase, beta-lactamase class C family</fullName>
    </submittedName>
</protein>
<dbReference type="OrthoDB" id="846150at2"/>